<dbReference type="Gene3D" id="1.20.1250.20">
    <property type="entry name" value="MFS general substrate transporter like domains"/>
    <property type="match status" value="2"/>
</dbReference>
<evidence type="ECO:0000256" key="6">
    <source>
        <dbReference type="SAM" id="Phobius"/>
    </source>
</evidence>
<dbReference type="Pfam" id="PF07690">
    <property type="entry name" value="MFS_1"/>
    <property type="match status" value="1"/>
</dbReference>
<gene>
    <name evidence="8" type="ORF">K431DRAFT_318948</name>
</gene>
<keyword evidence="9" id="KW-1185">Reference proteome</keyword>
<feature type="transmembrane region" description="Helical" evidence="6">
    <location>
        <begin position="394"/>
        <end position="415"/>
    </location>
</feature>
<evidence type="ECO:0000259" key="7">
    <source>
        <dbReference type="PROSITE" id="PS50850"/>
    </source>
</evidence>
<feature type="transmembrane region" description="Helical" evidence="6">
    <location>
        <begin position="104"/>
        <end position="123"/>
    </location>
</feature>
<feature type="transmembrane region" description="Helical" evidence="6">
    <location>
        <begin position="427"/>
        <end position="448"/>
    </location>
</feature>
<keyword evidence="5 6" id="KW-0472">Membrane</keyword>
<evidence type="ECO:0000256" key="2">
    <source>
        <dbReference type="ARBA" id="ARBA00022448"/>
    </source>
</evidence>
<feature type="transmembrane region" description="Helical" evidence="6">
    <location>
        <begin position="331"/>
        <end position="350"/>
    </location>
</feature>
<dbReference type="FunFam" id="1.20.1250.20:FF:000034">
    <property type="entry name" value="MFS general substrate transporter"/>
    <property type="match status" value="1"/>
</dbReference>
<evidence type="ECO:0000256" key="3">
    <source>
        <dbReference type="ARBA" id="ARBA00022692"/>
    </source>
</evidence>
<feature type="transmembrane region" description="Helical" evidence="6">
    <location>
        <begin position="129"/>
        <end position="152"/>
    </location>
</feature>
<organism evidence="8 9">
    <name type="scientific">Polychaeton citri CBS 116435</name>
    <dbReference type="NCBI Taxonomy" id="1314669"/>
    <lineage>
        <taxon>Eukaryota</taxon>
        <taxon>Fungi</taxon>
        <taxon>Dikarya</taxon>
        <taxon>Ascomycota</taxon>
        <taxon>Pezizomycotina</taxon>
        <taxon>Dothideomycetes</taxon>
        <taxon>Dothideomycetidae</taxon>
        <taxon>Capnodiales</taxon>
        <taxon>Capnodiaceae</taxon>
        <taxon>Polychaeton</taxon>
    </lineage>
</organism>
<feature type="transmembrane region" description="Helical" evidence="6">
    <location>
        <begin position="75"/>
        <end position="97"/>
    </location>
</feature>
<keyword evidence="4 6" id="KW-1133">Transmembrane helix</keyword>
<feature type="domain" description="Major facilitator superfamily (MFS) profile" evidence="7">
    <location>
        <begin position="38"/>
        <end position="453"/>
    </location>
</feature>
<reference evidence="8" key="1">
    <citation type="journal article" date="2020" name="Stud. Mycol.">
        <title>101 Dothideomycetes genomes: a test case for predicting lifestyles and emergence of pathogens.</title>
        <authorList>
            <person name="Haridas S."/>
            <person name="Albert R."/>
            <person name="Binder M."/>
            <person name="Bloem J."/>
            <person name="Labutti K."/>
            <person name="Salamov A."/>
            <person name="Andreopoulos B."/>
            <person name="Baker S."/>
            <person name="Barry K."/>
            <person name="Bills G."/>
            <person name="Bluhm B."/>
            <person name="Cannon C."/>
            <person name="Castanera R."/>
            <person name="Culley D."/>
            <person name="Daum C."/>
            <person name="Ezra D."/>
            <person name="Gonzalez J."/>
            <person name="Henrissat B."/>
            <person name="Kuo A."/>
            <person name="Liang C."/>
            <person name="Lipzen A."/>
            <person name="Lutzoni F."/>
            <person name="Magnuson J."/>
            <person name="Mondo S."/>
            <person name="Nolan M."/>
            <person name="Ohm R."/>
            <person name="Pangilinan J."/>
            <person name="Park H.-J."/>
            <person name="Ramirez L."/>
            <person name="Alfaro M."/>
            <person name="Sun H."/>
            <person name="Tritt A."/>
            <person name="Yoshinaga Y."/>
            <person name="Zwiers L.-H."/>
            <person name="Turgeon B."/>
            <person name="Goodwin S."/>
            <person name="Spatafora J."/>
            <person name="Crous P."/>
            <person name="Grigoriev I."/>
        </authorList>
    </citation>
    <scope>NUCLEOTIDE SEQUENCE</scope>
    <source>
        <strain evidence="8">CBS 116435</strain>
    </source>
</reference>
<evidence type="ECO:0000313" key="8">
    <source>
        <dbReference type="EMBL" id="KAF2723450.1"/>
    </source>
</evidence>
<dbReference type="OrthoDB" id="2962993at2759"/>
<evidence type="ECO:0000313" key="9">
    <source>
        <dbReference type="Proteomes" id="UP000799441"/>
    </source>
</evidence>
<feature type="transmembrane region" description="Helical" evidence="6">
    <location>
        <begin position="267"/>
        <end position="292"/>
    </location>
</feature>
<dbReference type="InterPro" id="IPR036259">
    <property type="entry name" value="MFS_trans_sf"/>
</dbReference>
<dbReference type="PANTHER" id="PTHR43791">
    <property type="entry name" value="PERMEASE-RELATED"/>
    <property type="match status" value="1"/>
</dbReference>
<feature type="transmembrane region" description="Helical" evidence="6">
    <location>
        <begin position="304"/>
        <end position="324"/>
    </location>
</feature>
<comment type="subcellular location">
    <subcellularLocation>
        <location evidence="1">Membrane</location>
        <topology evidence="1">Multi-pass membrane protein</topology>
    </subcellularLocation>
</comment>
<evidence type="ECO:0000256" key="4">
    <source>
        <dbReference type="ARBA" id="ARBA00022989"/>
    </source>
</evidence>
<sequence length="484" mass="52527">MASKEKTISSPSESATSDVLESGEINEVALVRKLDQYLLPGLTVLYLLSFLDRSNVANARIEGLTDDISITGNQYLTGLTLFFLGYVIFEIPCNIILKKTTPRLWLPTLTIAFGIVATLLGVVQNMAGFFVARFVLGAVESGLFPGAVFYLSVWYKRKERQFRVALFFSAAALAGAFGGILAWGIAHMDGVGGQKGWRWIFILEGLLTVVVGASAYFFIFNYPDTAKFLNQAERNFIHKRLEADSDASEDEAFSWGNVKAAVVDPKCWLYCFGFHFMSLPLYTLSLFLPSIIKALGYKAAQAQLLSIPPYALATILTVSVAYASERTGRRAPYLLASALVAAIGYCILLGNQNPTARPGVSYVGTFFAAAGIYPATALVLSWPAINVGGQTKRAIANAMQISIGNLGAVIGTQLYRTEDTPEYVVGHSVALGYCCASALLTAFTWWYLSRQNKLKERAQPGTSGVVGGSGGLKGDTDARWRFMT</sequence>
<comment type="caution">
    <text evidence="8">The sequence shown here is derived from an EMBL/GenBank/DDBJ whole genome shotgun (WGS) entry which is preliminary data.</text>
</comment>
<dbReference type="InterPro" id="IPR020846">
    <property type="entry name" value="MFS_dom"/>
</dbReference>
<dbReference type="GO" id="GO:0022857">
    <property type="term" value="F:transmembrane transporter activity"/>
    <property type="evidence" value="ECO:0007669"/>
    <property type="project" value="InterPro"/>
</dbReference>
<feature type="transmembrane region" description="Helical" evidence="6">
    <location>
        <begin position="197"/>
        <end position="219"/>
    </location>
</feature>
<dbReference type="SUPFAM" id="SSF103473">
    <property type="entry name" value="MFS general substrate transporter"/>
    <property type="match status" value="1"/>
</dbReference>
<accession>A0A9P4USU4</accession>
<evidence type="ECO:0000256" key="1">
    <source>
        <dbReference type="ARBA" id="ARBA00004141"/>
    </source>
</evidence>
<protein>
    <submittedName>
        <fullName evidence="8">MFS transporter</fullName>
    </submittedName>
</protein>
<feature type="transmembrane region" description="Helical" evidence="6">
    <location>
        <begin position="164"/>
        <end position="185"/>
    </location>
</feature>
<keyword evidence="2" id="KW-0813">Transport</keyword>
<dbReference type="FunFam" id="1.20.1250.20:FF:000068">
    <property type="entry name" value="MFS general substrate transporter"/>
    <property type="match status" value="1"/>
</dbReference>
<name>A0A9P4USU4_9PEZI</name>
<dbReference type="AlphaFoldDB" id="A0A9P4USU4"/>
<dbReference type="Proteomes" id="UP000799441">
    <property type="component" value="Unassembled WGS sequence"/>
</dbReference>
<feature type="transmembrane region" description="Helical" evidence="6">
    <location>
        <begin position="362"/>
        <end position="382"/>
    </location>
</feature>
<proteinExistence type="predicted"/>
<evidence type="ECO:0000256" key="5">
    <source>
        <dbReference type="ARBA" id="ARBA00023136"/>
    </source>
</evidence>
<dbReference type="EMBL" id="MU003776">
    <property type="protein sequence ID" value="KAF2723450.1"/>
    <property type="molecule type" value="Genomic_DNA"/>
</dbReference>
<dbReference type="InterPro" id="IPR011701">
    <property type="entry name" value="MFS"/>
</dbReference>
<dbReference type="PANTHER" id="PTHR43791:SF22">
    <property type="entry name" value="TRANSPORTER, PUTATIVE (AFU_ORTHOLOGUE AFUA_6G11320)-RELATED"/>
    <property type="match status" value="1"/>
</dbReference>
<dbReference type="PROSITE" id="PS50850">
    <property type="entry name" value="MFS"/>
    <property type="match status" value="1"/>
</dbReference>
<dbReference type="GO" id="GO:0016020">
    <property type="term" value="C:membrane"/>
    <property type="evidence" value="ECO:0007669"/>
    <property type="project" value="UniProtKB-SubCell"/>
</dbReference>
<keyword evidence="3 6" id="KW-0812">Transmembrane</keyword>